<evidence type="ECO:0000313" key="2">
    <source>
        <dbReference type="EMBL" id="WMI40089.1"/>
    </source>
</evidence>
<protein>
    <recommendedName>
        <fullName evidence="3">Coat protein</fullName>
    </recommendedName>
</protein>
<evidence type="ECO:0008006" key="3">
    <source>
        <dbReference type="Google" id="ProtNLM"/>
    </source>
</evidence>
<sequence>MSTPNPYCTQMKSPTYVGSSHVFYTSGAPGFDEKQFLKDLVAILPTPPVAAASGGVDKAELAAQLAVIRDDIKKNVPEAVKLDIPAIGVELAAKLAANNAATIDTAMKAGVAAMAKDVVTALLPKIPPPQCPHKMDDAAIKAAVMDGLKETYEKDMIDPEDEKDLKAHKLKRDDGSVPPPAGESGSNAGAAMTSKDAATLMRLLFGTGQLQLPGSIDSFIRIVDAWKTEHGQCINTVDLRRPFLIRIPKVAGADWHIENNEAVCQGKWLILGPGDDEINEYGSGPQTGAALVAFVAHTMITHRYGAEAGSSGIGGAGLFAPKPPFLATGGSSRVKVSPAKMFTSLTKAAIKLTSLSGKSANDLLGMVLNRPTAAHHYNVSWNATRRAMTVSVMLPTENGTLPVTTEFVTNAELTQHRITHDAECVPMPNGVSTEKISKAIKNNLGFTINTDSSRDKMASLVAKNADHPQSSYDALAERVRAMGLAYSLGSRRAAAAGQAWNRTCKDMAMPVAVGGAFPGIENFNVYLTTTLSIDPVNNIRDCLMFFENIPAWGKVPITVGGAVQLVDRVTMALAVLSICTAENCGMTSEAGNPYGPLVPHRAVGRNLIFFSNQDWWGTLGITPADNIPHEYITQSSIRDALALLPIFTGDAESIARGMANALRRSFLAPTLSLTAASLPLRSLFRSGLGDAAEIIAWRRLWVFKATNPRWATANHHRAPIYHHQADGNHQLLHSGHAIAAIVPDGLQARLTGVFGTYAAAAAGHAVGDNRVEPRNVDIPLDSLFFNRGWTSEITDAAHQVDYTSPLSVDSSWANTLLGMRCHTFAHFCEDLARLTTSEKIDLVCWLRDSEDIYNGAPAADVAVPFTSRTFATRWGLDAVEAELDLHIPALTYPHWTAGQADIQCTADTISAGAWFVPTLYQPVSGVVEEAHYTWPAGLNNVKAFVMSEARPSQDPKALSFGTILASQSESGDVAAFDVASAMSLIGMRAATDFGVVKCGLTRSIVALASGVVNTGNKELDSRLPKSNYINHSLSLSAAVSTLVNVGANSEEFLGLDNPLFDIISSGRCSVSLPQWLISGSAVGTDVYTLHHLLRCTPPPLMHLFFSGLELEGLAMDKRASWFMEQNVGNKNFLANFDKEGISNGEFIGSCRRIAAAGGFGYRVGPYIDIIERSVADDIPVPYKLTDNTRDDPRLRLRDTGVEAYDTAPLDSISFYPRVPDYSPAAAALGIDNYSLSAFTFPVKWMEHRSSAYIPEREAAYASGARVDPRTSYDSPLVPIEIDSFKVDVNTAKSYLPRQSVFWGKDTNNFRDSDGMEFAANNGNHYYSRPPAGAAAAALRDLSARSPLSPNHYIRQLRIMSKRSYSRIEAAQVYVWKGPMAARNPELRPVWLGIRRMAGSPVLGSVNVPAAGADFNFEPINEYRSTPTVAQFRAAPMCTRENGFAPVTATPIGPRVRPSLQIDDTYLSGYYWSLLAPIFGDYIGTLSAVFLINFHPFAQVAPFEIVQSHAWLEYQEKIAEKPVETVAKAAAAMPTRKPRGFAQPASTTLSVTDTSVKVGEVGVSDPAQAADGPDAKLSGAKASKTETPGAQPGPKVEEPAAPEPTPLDTSKEERQV</sequence>
<reference evidence="2" key="1">
    <citation type="journal article" date="2023" name="Microbiol. Spectr.">
        <title>Extreme Diversity of Mycoviruses Present in Single Strains of Rhizoctonia cerealis, the Pathogen of Wheat Sharp Eyespot.</title>
        <authorList>
            <person name="Li W."/>
            <person name="Sun H."/>
            <person name="Cao S."/>
            <person name="Zhang A."/>
            <person name="Zhang H."/>
            <person name="Shu Y."/>
            <person name="Chen H."/>
        </authorList>
    </citation>
    <scope>NUCLEOTIDE SEQUENCE</scope>
    <source>
        <strain evidence="2">RcMBLV-0928-1</strain>
    </source>
</reference>
<evidence type="ECO:0000256" key="1">
    <source>
        <dbReference type="SAM" id="MobiDB-lite"/>
    </source>
</evidence>
<organism evidence="2">
    <name type="scientific">Rhizoctonia cerealis megabirnavirus-like virus</name>
    <dbReference type="NCBI Taxonomy" id="3068669"/>
    <lineage>
        <taxon>Viruses</taxon>
        <taxon>Riboviria</taxon>
        <taxon>Orthornavirae</taxon>
        <taxon>Duplornaviricota</taxon>
        <taxon>Chrymotiviricetes</taxon>
        <taxon>Ghabrivirales</taxon>
        <taxon>Alphatotivirineae</taxon>
        <taxon>Megabirnaviridae</taxon>
    </lineage>
</organism>
<proteinExistence type="predicted"/>
<accession>A0AA51GGV5</accession>
<reference evidence="2" key="2">
    <citation type="submission" date="2023-05" db="EMBL/GenBank/DDBJ databases">
        <authorList>
            <person name="Li W."/>
        </authorList>
    </citation>
    <scope>NUCLEOTIDE SEQUENCE</scope>
    <source>
        <strain evidence="2">RcMBLV-0928-1</strain>
    </source>
</reference>
<feature type="region of interest" description="Disordered" evidence="1">
    <location>
        <begin position="169"/>
        <end position="191"/>
    </location>
</feature>
<name>A0AA51GGV5_9VIRU</name>
<dbReference type="EMBL" id="OQ999696">
    <property type="protein sequence ID" value="WMI40089.1"/>
    <property type="molecule type" value="Genomic_RNA"/>
</dbReference>
<feature type="region of interest" description="Disordered" evidence="1">
    <location>
        <begin position="1561"/>
        <end position="1615"/>
    </location>
</feature>